<dbReference type="InterPro" id="IPR014905">
    <property type="entry name" value="HIRAN"/>
</dbReference>
<dbReference type="PROSITE" id="PS00518">
    <property type="entry name" value="ZF_RING_1"/>
    <property type="match status" value="1"/>
</dbReference>
<accession>A0AAD9CY19</accession>
<comment type="subcellular location">
    <subcellularLocation>
        <location evidence="1">Nucleus</location>
    </subcellularLocation>
</comment>
<feature type="compositionally biased region" description="Polar residues" evidence="12">
    <location>
        <begin position="28"/>
        <end position="37"/>
    </location>
</feature>
<evidence type="ECO:0000259" key="13">
    <source>
        <dbReference type="PROSITE" id="PS50089"/>
    </source>
</evidence>
<proteinExistence type="inferred from homology"/>
<dbReference type="GO" id="GO:0004386">
    <property type="term" value="F:helicase activity"/>
    <property type="evidence" value="ECO:0007669"/>
    <property type="project" value="UniProtKB-KW"/>
</dbReference>
<evidence type="ECO:0000256" key="3">
    <source>
        <dbReference type="ARBA" id="ARBA00022723"/>
    </source>
</evidence>
<protein>
    <submittedName>
        <fullName evidence="16">SWI/SNF related, matrix associated, actin dependent regulator of chromatin, subfamily a, member 3</fullName>
    </submittedName>
</protein>
<evidence type="ECO:0000256" key="1">
    <source>
        <dbReference type="ARBA" id="ARBA00004123"/>
    </source>
</evidence>
<dbReference type="Gene3D" id="3.30.40.10">
    <property type="entry name" value="Zinc/RING finger domain, C3HC4 (zinc finger)"/>
    <property type="match status" value="1"/>
</dbReference>
<evidence type="ECO:0000256" key="2">
    <source>
        <dbReference type="ARBA" id="ARBA00007025"/>
    </source>
</evidence>
<keyword evidence="7" id="KW-0347">Helicase</keyword>
<dbReference type="Proteomes" id="UP001182556">
    <property type="component" value="Unassembled WGS sequence"/>
</dbReference>
<dbReference type="Gene3D" id="3.40.50.10810">
    <property type="entry name" value="Tandem AAA-ATPase domain"/>
    <property type="match status" value="1"/>
</dbReference>
<evidence type="ECO:0000256" key="11">
    <source>
        <dbReference type="PROSITE-ProRule" id="PRU00175"/>
    </source>
</evidence>
<dbReference type="InterPro" id="IPR013083">
    <property type="entry name" value="Znf_RING/FYVE/PHD"/>
</dbReference>
<keyword evidence="8" id="KW-0862">Zinc</keyword>
<evidence type="ECO:0000313" key="16">
    <source>
        <dbReference type="EMBL" id="KAK1924094.1"/>
    </source>
</evidence>
<dbReference type="InterPro" id="IPR017907">
    <property type="entry name" value="Znf_RING_CS"/>
</dbReference>
<evidence type="ECO:0000256" key="6">
    <source>
        <dbReference type="ARBA" id="ARBA00022801"/>
    </source>
</evidence>
<keyword evidence="17" id="KW-1185">Reference proteome</keyword>
<dbReference type="SUPFAM" id="SSF52540">
    <property type="entry name" value="P-loop containing nucleoside triphosphate hydrolases"/>
    <property type="match status" value="2"/>
</dbReference>
<dbReference type="SMART" id="SM00490">
    <property type="entry name" value="HELICc"/>
    <property type="match status" value="1"/>
</dbReference>
<dbReference type="PROSITE" id="PS51194">
    <property type="entry name" value="HELICASE_CTER"/>
    <property type="match status" value="1"/>
</dbReference>
<comment type="similarity">
    <text evidence="2">Belongs to the SNF2/RAD54 helicase family.</text>
</comment>
<feature type="domain" description="Helicase ATP-binding" evidence="14">
    <location>
        <begin position="335"/>
        <end position="519"/>
    </location>
</feature>
<dbReference type="InterPro" id="IPR027417">
    <property type="entry name" value="P-loop_NTPase"/>
</dbReference>
<feature type="domain" description="RING-type" evidence="13">
    <location>
        <begin position="677"/>
        <end position="716"/>
    </location>
</feature>
<dbReference type="Pfam" id="PF08797">
    <property type="entry name" value="HIRAN"/>
    <property type="match status" value="1"/>
</dbReference>
<evidence type="ECO:0000256" key="9">
    <source>
        <dbReference type="ARBA" id="ARBA00022840"/>
    </source>
</evidence>
<sequence>MEHSIAHAGSSHGSHHPSSTSNAKKKGSNGSQNQHPSSAKRPNVSEAERDDEEEADSPAPELDEHYVTMRTDVVGVQYYRGMVGRGEYVMLRRQPGNQYDRNAVQVINASGVQVGHIPRAVAAEMAWLMDEKLISVEGRMIGQNLDGAKHYKLAMDMSIYARPSLREVLEPELVWATPGQRGFEAMRQGLTQGGGPPKGKGKARGGDTGVAGPGNSGVGLPQAVDPEMQKLLDGLKKVGEDEKQADNVMDSLTADIDVGKLPLHPDPPGIASGHLVVDLLPHQSQALQWMIGQENPKLPATPEDSAVQFWAKQKGDPKAGGGEYWLNVATRTPQKDTPKLGRGGILADGMGLGKTLSVLSLVLATKSDPTAAGYSNSTLIVCPLSVLSNWEKQIRDHVIMGKLSLYTYHGESRGVTAATLQNYDIVLTTYQAVSADASSDVISKTPVKGKKAKTTTGPLLKAKWKRVVADEGHVLKNPKAKMTQAFAALVAERRWVCTGTPIVNSLADLGSILTCLQLCNPLDKPEYFKTLLLRPVKNGSGAAGKLLQALVAQILLRRTKESKDAGGNRLVELPPIEYFQASVRLDEETREMYDEIQRASAEALLTGQSTANVLSMLTRMRQLCLSRQLVPQSFFDDLRRPPIPAKGDAVPISSISEEKKQGLVDKLRQKVADDEDCSICFDAPMKDPNITDCGHTFCFPCIDEWLHRDTVCPFCRHTVTTSSLLALPAEESEFVEPAENPSAPATRSAKIEELIKYLKVFDTKDKTLVFSQFTSFLDLVAGSLKDAGIHFCRFDGSMNAKRRQEVIADFQRPVTERNASTNPRVMLISLKSGAVGLNLTAASNVFLCDPWWQSAIEAQAIDRVHRMGQRKPVRVFQLIAEDTIESRVLDIQKRKDALVAKAFEKSSKGESKKDKKQARLEDLKELLGLQ</sequence>
<dbReference type="PANTHER" id="PTHR45626">
    <property type="entry name" value="TRANSCRIPTION TERMINATION FACTOR 2-RELATED"/>
    <property type="match status" value="1"/>
</dbReference>
<keyword evidence="10" id="KW-0539">Nucleus</keyword>
<dbReference type="Gene3D" id="3.30.70.2330">
    <property type="match status" value="1"/>
</dbReference>
<dbReference type="InterPro" id="IPR050628">
    <property type="entry name" value="SNF2_RAD54_helicase_TF"/>
</dbReference>
<reference evidence="16" key="1">
    <citation type="submission" date="2023-02" db="EMBL/GenBank/DDBJ databases">
        <title>Identification and recombinant expression of a fungal hydrolase from Papiliotrema laurentii that hydrolyzes apple cutin and clears colloidal polyester polyurethane.</title>
        <authorList>
            <consortium name="DOE Joint Genome Institute"/>
            <person name="Roman V.A."/>
            <person name="Bojanowski C."/>
            <person name="Crable B.R."/>
            <person name="Wagner D.N."/>
            <person name="Hung C.S."/>
            <person name="Nadeau L.J."/>
            <person name="Schratz L."/>
            <person name="Haridas S."/>
            <person name="Pangilinan J."/>
            <person name="Lipzen A."/>
            <person name="Na H."/>
            <person name="Yan M."/>
            <person name="Ng V."/>
            <person name="Grigoriev I.V."/>
            <person name="Spatafora J.W."/>
            <person name="Barlow D."/>
            <person name="Biffinger J."/>
            <person name="Kelley-Loughnane N."/>
            <person name="Varaljay V.A."/>
            <person name="Crookes-Goodson W.J."/>
        </authorList>
    </citation>
    <scope>NUCLEOTIDE SEQUENCE</scope>
    <source>
        <strain evidence="16">5307AH</strain>
    </source>
</reference>
<dbReference type="InterPro" id="IPR001841">
    <property type="entry name" value="Znf_RING"/>
</dbReference>
<dbReference type="PANTHER" id="PTHR45626:SF17">
    <property type="entry name" value="HELICASE-LIKE TRANSCRIPTION FACTOR"/>
    <property type="match status" value="1"/>
</dbReference>
<evidence type="ECO:0000256" key="10">
    <source>
        <dbReference type="ARBA" id="ARBA00023242"/>
    </source>
</evidence>
<evidence type="ECO:0000256" key="12">
    <source>
        <dbReference type="SAM" id="MobiDB-lite"/>
    </source>
</evidence>
<gene>
    <name evidence="16" type="ORF">DB88DRAFT_489064</name>
</gene>
<dbReference type="GO" id="GO:0005524">
    <property type="term" value="F:ATP binding"/>
    <property type="evidence" value="ECO:0007669"/>
    <property type="project" value="UniProtKB-KW"/>
</dbReference>
<name>A0AAD9CY19_PAPLA</name>
<feature type="compositionally biased region" description="Low complexity" evidence="12">
    <location>
        <begin position="1"/>
        <end position="21"/>
    </location>
</feature>
<evidence type="ECO:0000256" key="7">
    <source>
        <dbReference type="ARBA" id="ARBA00022806"/>
    </source>
</evidence>
<dbReference type="Pfam" id="PF00271">
    <property type="entry name" value="Helicase_C"/>
    <property type="match status" value="1"/>
</dbReference>
<dbReference type="CDD" id="cd18793">
    <property type="entry name" value="SF2_C_SNF"/>
    <property type="match status" value="1"/>
</dbReference>
<evidence type="ECO:0000313" key="17">
    <source>
        <dbReference type="Proteomes" id="UP001182556"/>
    </source>
</evidence>
<organism evidence="16 17">
    <name type="scientific">Papiliotrema laurentii</name>
    <name type="common">Cryptococcus laurentii</name>
    <dbReference type="NCBI Taxonomy" id="5418"/>
    <lineage>
        <taxon>Eukaryota</taxon>
        <taxon>Fungi</taxon>
        <taxon>Dikarya</taxon>
        <taxon>Basidiomycota</taxon>
        <taxon>Agaricomycotina</taxon>
        <taxon>Tremellomycetes</taxon>
        <taxon>Tremellales</taxon>
        <taxon>Rhynchogastremaceae</taxon>
        <taxon>Papiliotrema</taxon>
    </lineage>
</organism>
<keyword evidence="5 11" id="KW-0863">Zinc-finger</keyword>
<keyword evidence="9" id="KW-0067">ATP-binding</keyword>
<evidence type="ECO:0000259" key="15">
    <source>
        <dbReference type="PROSITE" id="PS51194"/>
    </source>
</evidence>
<dbReference type="GO" id="GO:0003676">
    <property type="term" value="F:nucleic acid binding"/>
    <property type="evidence" value="ECO:0007669"/>
    <property type="project" value="InterPro"/>
</dbReference>
<dbReference type="PROSITE" id="PS51192">
    <property type="entry name" value="HELICASE_ATP_BIND_1"/>
    <property type="match status" value="1"/>
</dbReference>
<feature type="region of interest" description="Disordered" evidence="12">
    <location>
        <begin position="189"/>
        <end position="212"/>
    </location>
</feature>
<keyword evidence="3" id="KW-0479">Metal-binding</keyword>
<dbReference type="SUPFAM" id="SSF57850">
    <property type="entry name" value="RING/U-box"/>
    <property type="match status" value="1"/>
</dbReference>
<evidence type="ECO:0000256" key="8">
    <source>
        <dbReference type="ARBA" id="ARBA00022833"/>
    </source>
</evidence>
<feature type="region of interest" description="Disordered" evidence="12">
    <location>
        <begin position="1"/>
        <end position="65"/>
    </location>
</feature>
<keyword evidence="4" id="KW-0547">Nucleotide-binding</keyword>
<dbReference type="SMART" id="SM00910">
    <property type="entry name" value="HIRAN"/>
    <property type="match status" value="1"/>
</dbReference>
<keyword evidence="6" id="KW-0378">Hydrolase</keyword>
<dbReference type="InterPro" id="IPR049730">
    <property type="entry name" value="SNF2/RAD54-like_C"/>
</dbReference>
<dbReference type="GO" id="GO:0008094">
    <property type="term" value="F:ATP-dependent activity, acting on DNA"/>
    <property type="evidence" value="ECO:0007669"/>
    <property type="project" value="TreeGrafter"/>
</dbReference>
<dbReference type="PROSITE" id="PS50089">
    <property type="entry name" value="ZF_RING_2"/>
    <property type="match status" value="1"/>
</dbReference>
<dbReference type="Pfam" id="PF00176">
    <property type="entry name" value="SNF2-rel_dom"/>
    <property type="match status" value="1"/>
</dbReference>
<dbReference type="InterPro" id="IPR000330">
    <property type="entry name" value="SNF2_N"/>
</dbReference>
<comment type="caution">
    <text evidence="16">The sequence shown here is derived from an EMBL/GenBank/DDBJ whole genome shotgun (WGS) entry which is preliminary data.</text>
</comment>
<dbReference type="EMBL" id="JAODAN010000005">
    <property type="protein sequence ID" value="KAK1924094.1"/>
    <property type="molecule type" value="Genomic_DNA"/>
</dbReference>
<dbReference type="GO" id="GO:0006281">
    <property type="term" value="P:DNA repair"/>
    <property type="evidence" value="ECO:0007669"/>
    <property type="project" value="TreeGrafter"/>
</dbReference>
<dbReference type="AlphaFoldDB" id="A0AAD9CY19"/>
<dbReference type="SMART" id="SM00487">
    <property type="entry name" value="DEXDc"/>
    <property type="match status" value="1"/>
</dbReference>
<dbReference type="InterPro" id="IPR018957">
    <property type="entry name" value="Znf_C3HC4_RING-type"/>
</dbReference>
<evidence type="ECO:0000256" key="5">
    <source>
        <dbReference type="ARBA" id="ARBA00022771"/>
    </source>
</evidence>
<dbReference type="GO" id="GO:0016818">
    <property type="term" value="F:hydrolase activity, acting on acid anhydrides, in phosphorus-containing anhydrides"/>
    <property type="evidence" value="ECO:0007669"/>
    <property type="project" value="InterPro"/>
</dbReference>
<dbReference type="GO" id="GO:0005634">
    <property type="term" value="C:nucleus"/>
    <property type="evidence" value="ECO:0007669"/>
    <property type="project" value="UniProtKB-SubCell"/>
</dbReference>
<dbReference type="InterPro" id="IPR038718">
    <property type="entry name" value="SNF2-like_sf"/>
</dbReference>
<evidence type="ECO:0000259" key="14">
    <source>
        <dbReference type="PROSITE" id="PS51192"/>
    </source>
</evidence>
<dbReference type="SMART" id="SM00184">
    <property type="entry name" value="RING"/>
    <property type="match status" value="1"/>
</dbReference>
<feature type="domain" description="Helicase C-terminal" evidence="15">
    <location>
        <begin position="750"/>
        <end position="911"/>
    </location>
</feature>
<evidence type="ECO:0000256" key="4">
    <source>
        <dbReference type="ARBA" id="ARBA00022741"/>
    </source>
</evidence>
<dbReference type="InterPro" id="IPR001650">
    <property type="entry name" value="Helicase_C-like"/>
</dbReference>
<dbReference type="GO" id="GO:0008270">
    <property type="term" value="F:zinc ion binding"/>
    <property type="evidence" value="ECO:0007669"/>
    <property type="project" value="UniProtKB-KW"/>
</dbReference>
<dbReference type="Pfam" id="PF00097">
    <property type="entry name" value="zf-C3HC4"/>
    <property type="match status" value="1"/>
</dbReference>
<dbReference type="Gene3D" id="3.40.50.300">
    <property type="entry name" value="P-loop containing nucleotide triphosphate hydrolases"/>
    <property type="match status" value="1"/>
</dbReference>
<dbReference type="InterPro" id="IPR014001">
    <property type="entry name" value="Helicase_ATP-bd"/>
</dbReference>